<feature type="transmembrane region" description="Helical" evidence="1">
    <location>
        <begin position="21"/>
        <end position="41"/>
    </location>
</feature>
<dbReference type="Pfam" id="PF13239">
    <property type="entry name" value="2TM"/>
    <property type="match status" value="1"/>
</dbReference>
<sequence length="108" mass="13038">METDSEKRKRAEKRIEELKGFYIHLIVYILVNSFVSGNKIIRNLNNGETFGEALWDFGTFALWGFWGIGIFFHGVKTFHLNPFFSKDWEERQIKKYMDEEQKDFDKYR</sequence>
<accession>A0A1M6E7V5</accession>
<evidence type="ECO:0000259" key="2">
    <source>
        <dbReference type="Pfam" id="PF13239"/>
    </source>
</evidence>
<evidence type="ECO:0000313" key="4">
    <source>
        <dbReference type="Proteomes" id="UP000184231"/>
    </source>
</evidence>
<name>A0A1M6E7V5_9FLAO</name>
<dbReference type="STRING" id="558155.SAMN04487911_10659"/>
<keyword evidence="1" id="KW-0812">Transmembrane</keyword>
<keyword evidence="1" id="KW-1133">Transmembrane helix</keyword>
<proteinExistence type="predicted"/>
<keyword evidence="4" id="KW-1185">Reference proteome</keyword>
<dbReference type="InterPro" id="IPR025698">
    <property type="entry name" value="2TM_dom"/>
</dbReference>
<gene>
    <name evidence="3" type="ORF">SAMN04487911_10659</name>
</gene>
<feature type="transmembrane region" description="Helical" evidence="1">
    <location>
        <begin position="53"/>
        <end position="75"/>
    </location>
</feature>
<dbReference type="AlphaFoldDB" id="A0A1M6E7V5"/>
<organism evidence="3 4">
    <name type="scientific">Arenibacter nanhaiticus</name>
    <dbReference type="NCBI Taxonomy" id="558155"/>
    <lineage>
        <taxon>Bacteria</taxon>
        <taxon>Pseudomonadati</taxon>
        <taxon>Bacteroidota</taxon>
        <taxon>Flavobacteriia</taxon>
        <taxon>Flavobacteriales</taxon>
        <taxon>Flavobacteriaceae</taxon>
        <taxon>Arenibacter</taxon>
    </lineage>
</organism>
<keyword evidence="1" id="KW-0472">Membrane</keyword>
<evidence type="ECO:0000256" key="1">
    <source>
        <dbReference type="SAM" id="Phobius"/>
    </source>
</evidence>
<dbReference type="OrthoDB" id="8965954at2"/>
<reference evidence="3 4" key="1">
    <citation type="submission" date="2016-11" db="EMBL/GenBank/DDBJ databases">
        <authorList>
            <person name="Jaros S."/>
            <person name="Januszkiewicz K."/>
            <person name="Wedrychowicz H."/>
        </authorList>
    </citation>
    <scope>NUCLEOTIDE SEQUENCE [LARGE SCALE GENOMIC DNA]</scope>
    <source>
        <strain evidence="3 4">CGMCC 1.8863</strain>
    </source>
</reference>
<dbReference type="RefSeq" id="WP_072763653.1">
    <property type="nucleotide sequence ID" value="NZ_FQYX01000006.1"/>
</dbReference>
<feature type="domain" description="2TM" evidence="2">
    <location>
        <begin position="9"/>
        <end position="98"/>
    </location>
</feature>
<evidence type="ECO:0000313" key="3">
    <source>
        <dbReference type="EMBL" id="SHI81552.1"/>
    </source>
</evidence>
<dbReference type="EMBL" id="FQYX01000006">
    <property type="protein sequence ID" value="SHI81552.1"/>
    <property type="molecule type" value="Genomic_DNA"/>
</dbReference>
<protein>
    <submittedName>
        <fullName evidence="3">2TM domain-containing protein</fullName>
    </submittedName>
</protein>
<dbReference type="Proteomes" id="UP000184231">
    <property type="component" value="Unassembled WGS sequence"/>
</dbReference>